<dbReference type="EMBL" id="UINC01167334">
    <property type="protein sequence ID" value="SVD69787.1"/>
    <property type="molecule type" value="Genomic_DNA"/>
</dbReference>
<name>A0A382XF31_9ZZZZ</name>
<reference evidence="1" key="1">
    <citation type="submission" date="2018-05" db="EMBL/GenBank/DDBJ databases">
        <authorList>
            <person name="Lanie J.A."/>
            <person name="Ng W.-L."/>
            <person name="Kazmierczak K.M."/>
            <person name="Andrzejewski T.M."/>
            <person name="Davidsen T.M."/>
            <person name="Wayne K.J."/>
            <person name="Tettelin H."/>
            <person name="Glass J.I."/>
            <person name="Rusch D."/>
            <person name="Podicherti R."/>
            <person name="Tsui H.-C.T."/>
            <person name="Winkler M.E."/>
        </authorList>
    </citation>
    <scope>NUCLEOTIDE SEQUENCE</scope>
</reference>
<feature type="non-terminal residue" evidence="1">
    <location>
        <position position="1"/>
    </location>
</feature>
<evidence type="ECO:0000313" key="1">
    <source>
        <dbReference type="EMBL" id="SVD69787.1"/>
    </source>
</evidence>
<proteinExistence type="predicted"/>
<organism evidence="1">
    <name type="scientific">marine metagenome</name>
    <dbReference type="NCBI Taxonomy" id="408172"/>
    <lineage>
        <taxon>unclassified sequences</taxon>
        <taxon>metagenomes</taxon>
        <taxon>ecological metagenomes</taxon>
    </lineage>
</organism>
<gene>
    <name evidence="1" type="ORF">METZ01_LOCUS422641</name>
</gene>
<protein>
    <submittedName>
        <fullName evidence="1">Uncharacterized protein</fullName>
    </submittedName>
</protein>
<sequence>ILAPQRKSTIGQRQHIGQEVRNWKRNGNEYQVFLHTPQGGAYTLLATYDSRFNPHGETLDFTGLKPLGTQSEQGTIIVTSDHYYRQPSADLEKISAPLIEIEHEEIPGEYRLLYDSPIVSSYQFTARPFEASFNLKP</sequence>
<accession>A0A382XF31</accession>
<dbReference type="AlphaFoldDB" id="A0A382XF31"/>